<feature type="coiled-coil region" evidence="3">
    <location>
        <begin position="1660"/>
        <end position="1705"/>
    </location>
</feature>
<dbReference type="Pfam" id="PF07765">
    <property type="entry name" value="KIP1"/>
    <property type="match status" value="1"/>
</dbReference>
<feature type="coiled-coil region" evidence="3">
    <location>
        <begin position="892"/>
        <end position="926"/>
    </location>
</feature>
<dbReference type="PANTHER" id="PTHR32258">
    <property type="entry name" value="PROTEIN NETWORKED 4A"/>
    <property type="match status" value="1"/>
</dbReference>
<feature type="domain" description="NAB" evidence="4">
    <location>
        <begin position="1"/>
        <end position="58"/>
    </location>
</feature>
<feature type="coiled-coil region" evidence="3">
    <location>
        <begin position="1236"/>
        <end position="1305"/>
    </location>
</feature>
<feature type="coiled-coil region" evidence="3">
    <location>
        <begin position="202"/>
        <end position="394"/>
    </location>
</feature>
<evidence type="ECO:0000256" key="2">
    <source>
        <dbReference type="ARBA" id="ARBA00038006"/>
    </source>
</evidence>
<dbReference type="EMBL" id="OIVN01001857">
    <property type="protein sequence ID" value="SPC98326.1"/>
    <property type="molecule type" value="Genomic_DNA"/>
</dbReference>
<keyword evidence="1 3" id="KW-0175">Coiled coil</keyword>
<organism evidence="5">
    <name type="scientific">Fagus sylvatica</name>
    <name type="common">Beechnut</name>
    <dbReference type="NCBI Taxonomy" id="28930"/>
    <lineage>
        <taxon>Eukaryota</taxon>
        <taxon>Viridiplantae</taxon>
        <taxon>Streptophyta</taxon>
        <taxon>Embryophyta</taxon>
        <taxon>Tracheophyta</taxon>
        <taxon>Spermatophyta</taxon>
        <taxon>Magnoliopsida</taxon>
        <taxon>eudicotyledons</taxon>
        <taxon>Gunneridae</taxon>
        <taxon>Pentapetalae</taxon>
        <taxon>rosids</taxon>
        <taxon>fabids</taxon>
        <taxon>Fagales</taxon>
        <taxon>Fagaceae</taxon>
        <taxon>Fagus</taxon>
    </lineage>
</organism>
<evidence type="ECO:0000256" key="1">
    <source>
        <dbReference type="ARBA" id="ARBA00023054"/>
    </source>
</evidence>
<sequence length="2030" mass="233213">MDVKVKQMIKLIEEDADSFARRAEMYYKKRPELMKLVEEFYRAYRALAERYDHATGALRQAHRTMAEAFPNQVPFVLADDSPAVTANEMTDPQTPEMLAPVRAMIDPDELQKDALGLSSSHFHAFKRNGVFTEEPDTGTNRKGLKQLNDLFGSIEAVSHAKFSEGKARKGLNFQDAEEKERSIQNNGNHNIQARVLSESERVGKAEAEISTLKKTLAKLEAEKDAGLLQYQQTLERLSNLESEISRAQEDSKGLSERASEAEAEVQTLKEALAKLESERENSRLQYQQCLDRISNLENNISRAEKDAIELNERASKAEEAIKQDLVRVEAEKEVVLAQYNKCLEIISNLEDKVLHAEENARFINERADKAESEVETLKQALARLTEENEAAALQYLQSLETICSLEQKISYAQEEAQRLNCEINDGVAKLKGAEESCLLLEKSNHTLQSELESLVQKMGSQSEELTEKQKELGRLWTCIQEERLRFVEAETAFQTLQHLHSQSQEELRSLAAELHNRSRIVKDMETRNQCLEDEVQKVKEENKSLNELNLSSVVSIKNLQDEILSLRETIGKLEEEVLLRVDQRNALQQEIYCLKEELNELNKKHWTMLEQMESVGFEPDCFGSSVKELQDENSKLKEIYEAERSEKVALLEKLEIMEKLKEKNAVLENSLSDLNVELEGVRGKVKALEESCQSLFGEKSTLVAEKATLISQLQITTTNLEKLSEENNFLENSLSDANAEFEVLRVKLKTLEDLCHLLDNEKSGLITERESLVSQLDSSEQRLQDLEKRYTVLEHEHSSLENERESTLHKVEELQASLDAAKEEHASFSRLSGTRLACMELQIRVLEEEGQCRKKEYEEELDKSVSAQTEIFILQKCVNDLEDKICSLLIEHSSLENERESTLHKVEELQASLDDTKEEHASFSRLSETRLACMELQIRVLEEEGQCRKKEYEEELDKSVSAQTEIFILQKCVNDLEDKICSLLIEHSSLENERESTLHKVEELQASLDAAKEEHASFSRLSETRLACMELQIRVLEEEGQCRKKEYEEELDKSVSAQTEIFILQKCVEELRLPWMLQRKNIQFFKVMKLGWLVELQIRVLKKKGSEEERIEEELDKSVSAQTEIFILQKCVEVKSLFEQIKKLRMGLYLVLKTLGIDEDWFEDKSNQDEAVLSHILCKLQETQNSLFRSDDENQQLLMEKSVLVTLLGQLKVDGANLVTERNTLAQEFRIRSEQLSMLETEIQKLLEMNGELSLKVMEGDHREKVLTTETDNLHRQLLDLQRANQNLQEENSKVLEEKRSLIKETLDLGEEKHSLEEAHWALFGETMSQCNLSLIFNNIVFEKFVELKELTEDLVKLHCVNYDLEEKVRIVDGKFEGVKMENSDLKESLNKLENELVSLKSASDQLRCEIATGKDMLCRKESEHSEAEQIISAITNEKTELHKLVEDLKSKYDEAKVILEDQEKQILKLSADNELQSKETGCLQEVNQKLESDLWRLHEELEESKIREESLSSELQKGRDEIELWESQAAIFFAEQQVSTVCEMLFEGKIRELIEACESLEDRSDSKDMEIEMLKERVSTLKGENGGLQAQLAAYTPAVISFKNCISSLEKHTLFHYKPHAVENEEAKDAHLMTHPLAETYQQRDEDQISMVPDGFSDLQDVQRRIKAIEKAVVEAERLAMLEHLNMNTKLENAMREIEEFKSQSRLSRDYVRTSKRVTPRQVEEELGNKHSNDLKLGTQTREISEARNEVLPKDIMLDQMSECSSYGISRRETAEADQMLELWETTNRDGSIDLRVGKSQKVATAQPARNQIEAVKEHKRSYPSTESLFEKELGVDKLEISESLAEPSQEGNKRKVLERLDSDAQKLTNLQITVEDLKRKVGITEKSKKGRGIEFDTVKVQLDEADESIMKLFDVNRKLMKTVENTSLSFDGVSAIESDESGNSRRRKISEQARRGSEKIGRLQLEVQKIQFLLLKLDDDKESRGKTRIIDRKPRVLLRDYLYGGVRTSHKRKKAPFCACVRPPTKGD</sequence>
<reference evidence="5" key="1">
    <citation type="submission" date="2018-02" db="EMBL/GenBank/DDBJ databases">
        <authorList>
            <person name="Cohen D.B."/>
            <person name="Kent A.D."/>
        </authorList>
    </citation>
    <scope>NUCLEOTIDE SEQUENCE</scope>
</reference>
<dbReference type="InterPro" id="IPR051861">
    <property type="entry name" value="NET_actin-binding_domain"/>
</dbReference>
<feature type="coiled-coil region" evidence="3">
    <location>
        <begin position="521"/>
        <end position="831"/>
    </location>
</feature>
<name>A0A2N9G6P7_FAGSY</name>
<feature type="coiled-coil region" evidence="3">
    <location>
        <begin position="1376"/>
        <end position="1508"/>
    </location>
</feature>
<gene>
    <name evidence="5" type="ORF">FSB_LOCUS26208</name>
</gene>
<evidence type="ECO:0000259" key="4">
    <source>
        <dbReference type="PROSITE" id="PS51774"/>
    </source>
</evidence>
<accession>A0A2N9G6P7</accession>
<proteinExistence type="inferred from homology"/>
<evidence type="ECO:0000256" key="3">
    <source>
        <dbReference type="SAM" id="Coils"/>
    </source>
</evidence>
<dbReference type="Gene3D" id="1.10.287.1490">
    <property type="match status" value="1"/>
</dbReference>
<protein>
    <recommendedName>
        <fullName evidence="4">NAB domain-containing protein</fullName>
    </recommendedName>
</protein>
<dbReference type="InterPro" id="IPR011684">
    <property type="entry name" value="NAB"/>
</dbReference>
<dbReference type="GO" id="GO:0051015">
    <property type="term" value="F:actin filament binding"/>
    <property type="evidence" value="ECO:0007669"/>
    <property type="project" value="TreeGrafter"/>
</dbReference>
<dbReference type="PANTHER" id="PTHR32258:SF32">
    <property type="entry name" value="PROTEIN NETWORKED 1D"/>
    <property type="match status" value="1"/>
</dbReference>
<feature type="coiled-coil region" evidence="3">
    <location>
        <begin position="987"/>
        <end position="1021"/>
    </location>
</feature>
<feature type="coiled-coil region" evidence="3">
    <location>
        <begin position="1551"/>
        <end position="1592"/>
    </location>
</feature>
<dbReference type="PROSITE" id="PS51774">
    <property type="entry name" value="NAB"/>
    <property type="match status" value="1"/>
</dbReference>
<evidence type="ECO:0000313" key="5">
    <source>
        <dbReference type="EMBL" id="SPC98326.1"/>
    </source>
</evidence>
<dbReference type="GO" id="GO:0005886">
    <property type="term" value="C:plasma membrane"/>
    <property type="evidence" value="ECO:0007669"/>
    <property type="project" value="TreeGrafter"/>
</dbReference>
<dbReference type="SUPFAM" id="SSF57997">
    <property type="entry name" value="Tropomyosin"/>
    <property type="match status" value="2"/>
</dbReference>
<comment type="similarity">
    <text evidence="2">Belongs to the NET family.</text>
</comment>